<comment type="similarity">
    <text evidence="2 7">Belongs to the SDA1 family.</text>
</comment>
<reference evidence="12" key="3">
    <citation type="submission" date="2025-09" db="UniProtKB">
        <authorList>
            <consortium name="Ensembl"/>
        </authorList>
    </citation>
    <scope>IDENTIFICATION</scope>
</reference>
<feature type="compositionally biased region" description="Acidic residues" evidence="8">
    <location>
        <begin position="395"/>
        <end position="416"/>
    </location>
</feature>
<evidence type="ECO:0000256" key="1">
    <source>
        <dbReference type="ARBA" id="ARBA00003823"/>
    </source>
</evidence>
<proteinExistence type="inferred from homology"/>
<feature type="domain" description="SDA1 middle" evidence="9">
    <location>
        <begin position="390"/>
        <end position="524"/>
    </location>
</feature>
<sequence length="591" mass="68373">MSGRQNNKLPSNLPQLQNLIKRDPQSYVDEFLQQHRHYQSNVQIFKLQPNKPNKELADLVMFLAQISHCYVQQLSTFPQELSELLLGHHTLLDPELRMTFCKALILLRNKDLIDPTRLLELFFELLRCHDKLLRKTLYTHIVSDIKNINAKHKNNKMNTMLQNFMYTMLRDSNATAAKISLDVMVELYRRNIWNDAKTVNVITTACFSKVTKVSLLLEYFAEKLLKQLEDSKERFEVKIMLMELISRLVGIHELFLFNFYPFLQRFLQPHQREVTKILLCAAQSSHQLVPPDIIEPVIMTIANNFVTDRNSGEVMTVGINAIKEVAGRCPLAINEDLLQDLAQYKTHKDKIRMACCTFNEASKEAKIKDYGELEAKDYIPGAEVLEVEGEHKDEEEADGWESVSDEDEEEEDDGEWVDIHHSSDEDTGEVAEKLQSIPIEERKAKAAAVSGSRLLTQDDFKKIRLAQIAKEVDAAAGKGQKRKMVDMDNEDDSRGELLTLRDIEKLHKKPKADKETRLATAMAGRSDRKEFVKKRTKLNPHASTSNKEKRRTKNFMMMRQSQNVRTKGKRSFRDKQIALRNALLKKRKQHR</sequence>
<evidence type="ECO:0000259" key="9">
    <source>
        <dbReference type="Pfam" id="PF05285"/>
    </source>
</evidence>
<gene>
    <name evidence="12" type="primary">sdad1</name>
</gene>
<dbReference type="GO" id="GO:0005730">
    <property type="term" value="C:nucleolus"/>
    <property type="evidence" value="ECO:0007669"/>
    <property type="project" value="UniProtKB-SubCell"/>
</dbReference>
<evidence type="ECO:0000256" key="3">
    <source>
        <dbReference type="ARBA" id="ARBA00022448"/>
    </source>
</evidence>
<feature type="domain" description="SDA1 N-terminal" evidence="10">
    <location>
        <begin position="220"/>
        <end position="348"/>
    </location>
</feature>
<organism evidence="12 13">
    <name type="scientific">Takifugu rubripes</name>
    <name type="common">Japanese pufferfish</name>
    <name type="synonym">Fugu rubripes</name>
    <dbReference type="NCBI Taxonomy" id="31033"/>
    <lineage>
        <taxon>Eukaryota</taxon>
        <taxon>Metazoa</taxon>
        <taxon>Chordata</taxon>
        <taxon>Craniata</taxon>
        <taxon>Vertebrata</taxon>
        <taxon>Euteleostomi</taxon>
        <taxon>Actinopterygii</taxon>
        <taxon>Neopterygii</taxon>
        <taxon>Teleostei</taxon>
        <taxon>Neoteleostei</taxon>
        <taxon>Acanthomorphata</taxon>
        <taxon>Eupercaria</taxon>
        <taxon>Tetraodontiformes</taxon>
        <taxon>Tetradontoidea</taxon>
        <taxon>Tetraodontidae</taxon>
        <taxon>Takifugu</taxon>
    </lineage>
</organism>
<dbReference type="Pfam" id="PF21638">
    <property type="entry name" value="SDA1_C"/>
    <property type="match status" value="1"/>
</dbReference>
<dbReference type="GeneTree" id="ENSGT00390000010355"/>
<comment type="function">
    <text evidence="1 7">Required for 60S pre-ribosomal subunits export to the cytoplasm.</text>
</comment>
<evidence type="ECO:0000256" key="8">
    <source>
        <dbReference type="SAM" id="MobiDB-lite"/>
    </source>
</evidence>
<evidence type="ECO:0000256" key="6">
    <source>
        <dbReference type="ARBA" id="ARBA00023242"/>
    </source>
</evidence>
<dbReference type="PANTHER" id="PTHR12730">
    <property type="entry name" value="HSDA/SDA1-RELATED"/>
    <property type="match status" value="1"/>
</dbReference>
<keyword evidence="5 7" id="KW-0653">Protein transport</keyword>
<keyword evidence="13" id="KW-1185">Reference proteome</keyword>
<evidence type="ECO:0000313" key="13">
    <source>
        <dbReference type="Proteomes" id="UP000005226"/>
    </source>
</evidence>
<evidence type="ECO:0000256" key="5">
    <source>
        <dbReference type="ARBA" id="ARBA00022927"/>
    </source>
</evidence>
<keyword evidence="6 7" id="KW-0539">Nucleus</keyword>
<feature type="domain" description="SDA1 N-terminal" evidence="10">
    <location>
        <begin position="62"/>
        <end position="214"/>
    </location>
</feature>
<dbReference type="Pfam" id="PF08158">
    <property type="entry name" value="SDA1_HEAT"/>
    <property type="match status" value="2"/>
</dbReference>
<comment type="subcellular location">
    <subcellularLocation>
        <location evidence="7">Nucleus</location>
        <location evidence="7">Nucleolus</location>
    </subcellularLocation>
</comment>
<feature type="region of interest" description="Disordered" evidence="8">
    <location>
        <begin position="510"/>
        <end position="575"/>
    </location>
</feature>
<evidence type="ECO:0000256" key="2">
    <source>
        <dbReference type="ARBA" id="ARBA00005783"/>
    </source>
</evidence>
<evidence type="ECO:0000313" key="12">
    <source>
        <dbReference type="Ensembl" id="ENSTRUP00000075427.1"/>
    </source>
</evidence>
<feature type="domain" description="SDA1 C-terminal" evidence="11">
    <location>
        <begin position="543"/>
        <end position="588"/>
    </location>
</feature>
<evidence type="ECO:0000256" key="7">
    <source>
        <dbReference type="RuleBase" id="RU365057"/>
    </source>
</evidence>
<dbReference type="SUPFAM" id="SSF48371">
    <property type="entry name" value="ARM repeat"/>
    <property type="match status" value="1"/>
</dbReference>
<evidence type="ECO:0000259" key="11">
    <source>
        <dbReference type="Pfam" id="PF21638"/>
    </source>
</evidence>
<dbReference type="Pfam" id="PF05285">
    <property type="entry name" value="SDA1_dom"/>
    <property type="match status" value="1"/>
</dbReference>
<dbReference type="Proteomes" id="UP000005226">
    <property type="component" value="Chromosome 6"/>
</dbReference>
<dbReference type="InterPro" id="IPR012977">
    <property type="entry name" value="SDA1_N"/>
</dbReference>
<dbReference type="InterPro" id="IPR007949">
    <property type="entry name" value="SDA1_MD"/>
</dbReference>
<dbReference type="PANTHER" id="PTHR12730:SF0">
    <property type="entry name" value="PROTEIN SDA1 HOMOLOG"/>
    <property type="match status" value="1"/>
</dbReference>
<dbReference type="GO" id="GO:0000055">
    <property type="term" value="P:ribosomal large subunit export from nucleus"/>
    <property type="evidence" value="ECO:0007669"/>
    <property type="project" value="UniProtKB-UniRule"/>
</dbReference>
<evidence type="ECO:0000259" key="10">
    <source>
        <dbReference type="Pfam" id="PF08158"/>
    </source>
</evidence>
<dbReference type="InterPro" id="IPR016024">
    <property type="entry name" value="ARM-type_fold"/>
</dbReference>
<reference evidence="12" key="2">
    <citation type="submission" date="2025-08" db="UniProtKB">
        <authorList>
            <consortium name="Ensembl"/>
        </authorList>
    </citation>
    <scope>IDENTIFICATION</scope>
</reference>
<protein>
    <recommendedName>
        <fullName evidence="7">Protein SDA1</fullName>
    </recommendedName>
</protein>
<keyword evidence="4 7" id="KW-0690">Ribosome biogenesis</keyword>
<dbReference type="InterPro" id="IPR027312">
    <property type="entry name" value="Sda1"/>
</dbReference>
<dbReference type="GO" id="GO:0015031">
    <property type="term" value="P:protein transport"/>
    <property type="evidence" value="ECO:0007669"/>
    <property type="project" value="UniProtKB-KW"/>
</dbReference>
<reference evidence="12 13" key="1">
    <citation type="journal article" date="2011" name="Genome Biol. Evol.">
        <title>Integration of the genetic map and genome assembly of fugu facilitates insights into distinct features of genome evolution in teleosts and mammals.</title>
        <authorList>
            <person name="Kai W."/>
            <person name="Kikuchi K."/>
            <person name="Tohari S."/>
            <person name="Chew A.K."/>
            <person name="Tay A."/>
            <person name="Fujiwara A."/>
            <person name="Hosoya S."/>
            <person name="Suetake H."/>
            <person name="Naruse K."/>
            <person name="Brenner S."/>
            <person name="Suzuki Y."/>
            <person name="Venkatesh B."/>
        </authorList>
    </citation>
    <scope>NUCLEOTIDE SEQUENCE [LARGE SCALE GENOMIC DNA]</scope>
</reference>
<name>A0A674NNT5_TAKRU</name>
<dbReference type="AlphaFoldDB" id="A0A674NNT5"/>
<dbReference type="Ensembl" id="ENSTRUT00000084223.1">
    <property type="protein sequence ID" value="ENSTRUP00000075427.1"/>
    <property type="gene ID" value="ENSTRUG00000013494.3"/>
</dbReference>
<dbReference type="InterPro" id="IPR048292">
    <property type="entry name" value="SDA1_C"/>
</dbReference>
<accession>A0A674NNT5</accession>
<keyword evidence="3 7" id="KW-0813">Transport</keyword>
<evidence type="ECO:0000256" key="4">
    <source>
        <dbReference type="ARBA" id="ARBA00022517"/>
    </source>
</evidence>
<feature type="region of interest" description="Disordered" evidence="8">
    <location>
        <begin position="386"/>
        <end position="430"/>
    </location>
</feature>
<dbReference type="GO" id="GO:0042273">
    <property type="term" value="P:ribosomal large subunit biogenesis"/>
    <property type="evidence" value="ECO:0007669"/>
    <property type="project" value="UniProtKB-UniRule"/>
</dbReference>